<evidence type="ECO:0000256" key="2">
    <source>
        <dbReference type="ARBA" id="ARBA00022946"/>
    </source>
</evidence>
<sequence length="129" mass="15189">TYGILNFLHSQTDRNLGTYLWQWVAQAFQEGKNTQIAEPAACSQVCKSLAWLHSNYCKHKYPHPRDKSFGGLSLEEYKLILSTDMLDEFKEMNKGTWKKLQKFVPRKPKEKHERVTHPRQIQGERITRV</sequence>
<evidence type="ECO:0000256" key="1">
    <source>
        <dbReference type="ARBA" id="ARBA00004436"/>
    </source>
</evidence>
<evidence type="ECO:0000313" key="8">
    <source>
        <dbReference type="Ensembl" id="ENSCHIP00010029985.1"/>
    </source>
</evidence>
<feature type="region of interest" description="Disordered" evidence="7">
    <location>
        <begin position="108"/>
        <end position="129"/>
    </location>
</feature>
<name>A0A8C2RK77_CAPHI</name>
<protein>
    <recommendedName>
        <fullName evidence="6">Mitochondrial nucleoid factor 1</fullName>
    </recommendedName>
    <alternativeName>
        <fullName evidence="5">Mitochondrial protein M19</fullName>
    </alternativeName>
</protein>
<comment type="subcellular location">
    <subcellularLocation>
        <location evidence="1">Mitochondrion matrix</location>
        <location evidence="1">Mitochondrion nucleoid</location>
    </subcellularLocation>
</comment>
<dbReference type="Ensembl" id="ENSCHIT00010042270.1">
    <property type="protein sequence ID" value="ENSCHIP00010029985.1"/>
    <property type="gene ID" value="ENSCHIG00010022273.1"/>
</dbReference>
<evidence type="ECO:0000256" key="7">
    <source>
        <dbReference type="SAM" id="MobiDB-lite"/>
    </source>
</evidence>
<dbReference type="Pfam" id="PF20180">
    <property type="entry name" value="UQCC2_CBP6"/>
    <property type="match status" value="1"/>
</dbReference>
<keyword evidence="4" id="KW-1135">Mitochondrion nucleoid</keyword>
<dbReference type="InterPro" id="IPR037698">
    <property type="entry name" value="UQCC2"/>
</dbReference>
<keyword evidence="2" id="KW-0809">Transit peptide</keyword>
<proteinExistence type="predicted"/>
<dbReference type="GO" id="GO:0034551">
    <property type="term" value="P:mitochondrial respiratory chain complex III assembly"/>
    <property type="evidence" value="ECO:0007669"/>
    <property type="project" value="TreeGrafter"/>
</dbReference>
<dbReference type="PANTHER" id="PTHR34260:SF1">
    <property type="entry name" value="UBIQUINOL-CYTOCHROME-C REDUCTASE COMPLEX ASSEMBLY FACTOR 2"/>
    <property type="match status" value="1"/>
</dbReference>
<evidence type="ECO:0000256" key="4">
    <source>
        <dbReference type="ARBA" id="ARBA00023271"/>
    </source>
</evidence>
<reference evidence="8" key="1">
    <citation type="submission" date="2019-03" db="EMBL/GenBank/DDBJ databases">
        <title>Genome sequencing and reference-guided assembly of Black Bengal Goat (Capra hircus).</title>
        <authorList>
            <person name="Siddiki A.Z."/>
            <person name="Baten A."/>
            <person name="Billah M."/>
            <person name="Alam M.A.U."/>
            <person name="Shawrob K.S.M."/>
            <person name="Saha S."/>
            <person name="Chowdhury M."/>
            <person name="Rahman A.H."/>
            <person name="Stear M."/>
            <person name="Miah G."/>
            <person name="Das G.B."/>
            <person name="Hossain M.M."/>
            <person name="Kumkum M."/>
            <person name="Islam M.S."/>
            <person name="Mollah A.M."/>
            <person name="Ahsan A."/>
            <person name="Tusar F."/>
            <person name="Khan M.K.I."/>
        </authorList>
    </citation>
    <scope>NUCLEOTIDE SEQUENCE [LARGE SCALE GENOMIC DNA]</scope>
</reference>
<keyword evidence="3" id="KW-0496">Mitochondrion</keyword>
<accession>A0A8C2RK77</accession>
<dbReference type="AlphaFoldDB" id="A0A8C2RK77"/>
<evidence type="ECO:0000256" key="5">
    <source>
        <dbReference type="ARBA" id="ARBA00031206"/>
    </source>
</evidence>
<organism evidence="8">
    <name type="scientific">Capra hircus</name>
    <name type="common">Goat</name>
    <dbReference type="NCBI Taxonomy" id="9925"/>
    <lineage>
        <taxon>Eukaryota</taxon>
        <taxon>Metazoa</taxon>
        <taxon>Chordata</taxon>
        <taxon>Craniata</taxon>
        <taxon>Vertebrata</taxon>
        <taxon>Euteleostomi</taxon>
        <taxon>Mammalia</taxon>
        <taxon>Eutheria</taxon>
        <taxon>Laurasiatheria</taxon>
        <taxon>Artiodactyla</taxon>
        <taxon>Ruminantia</taxon>
        <taxon>Pecora</taxon>
        <taxon>Bovidae</taxon>
        <taxon>Caprinae</taxon>
        <taxon>Capra</taxon>
    </lineage>
</organism>
<reference evidence="8" key="2">
    <citation type="submission" date="2025-08" db="UniProtKB">
        <authorList>
            <consortium name="Ensembl"/>
        </authorList>
    </citation>
    <scope>IDENTIFICATION</scope>
</reference>
<evidence type="ECO:0000256" key="3">
    <source>
        <dbReference type="ARBA" id="ARBA00023128"/>
    </source>
</evidence>
<evidence type="ECO:0000256" key="6">
    <source>
        <dbReference type="ARBA" id="ARBA00032983"/>
    </source>
</evidence>
<dbReference type="GO" id="GO:0042645">
    <property type="term" value="C:mitochondrial nucleoid"/>
    <property type="evidence" value="ECO:0007669"/>
    <property type="project" value="UniProtKB-SubCell"/>
</dbReference>
<dbReference type="PANTHER" id="PTHR34260">
    <property type="entry name" value="UBIQUINOL-CYTOCHROME-C REDUCTASE COMPLEX ASSEMBLY FACTOR 2"/>
    <property type="match status" value="1"/>
</dbReference>